<accession>A0AAE0LNL6</accession>
<comment type="caution">
    <text evidence="4">The sequence shown here is derived from an EMBL/GenBank/DDBJ whole genome shotgun (WGS) entry which is preliminary data.</text>
</comment>
<feature type="signal peptide" evidence="2">
    <location>
        <begin position="1"/>
        <end position="26"/>
    </location>
</feature>
<keyword evidence="1" id="KW-0472">Membrane</keyword>
<name>A0AAE0LNL6_9PEZI</name>
<proteinExistence type="predicted"/>
<keyword evidence="5" id="KW-1185">Reference proteome</keyword>
<evidence type="ECO:0000313" key="4">
    <source>
        <dbReference type="EMBL" id="KAK3291530.1"/>
    </source>
</evidence>
<sequence>MHLVSRAVRFLVVSLTYLGAVVDAAGSGVLEADLIFPRNETYAPTDSFPIFFAFQNAELAWYLNTDISYTLGNRSDLLGDNPFAVEGQWWLSWEVGWQGCLEDSFTRGYKDPDDPGIISNRSRWSVDFTISSGGQAADLATATADYKTCPGELGVAIKVTGETKRADELRWSGGDTSAVLDISSPTPTPNPCAVKIDSATAASISASWTTRLCNNLLLPDCPPRPNSASQRLAVAGVVSLAAAFGAFGFLFL</sequence>
<protein>
    <recommendedName>
        <fullName evidence="3">DUF7136 domain-containing protein</fullName>
    </recommendedName>
</protein>
<dbReference type="AlphaFoldDB" id="A0AAE0LNL6"/>
<feature type="transmembrane region" description="Helical" evidence="1">
    <location>
        <begin position="232"/>
        <end position="251"/>
    </location>
</feature>
<dbReference type="GeneID" id="87843842"/>
<keyword evidence="2" id="KW-0732">Signal</keyword>
<dbReference type="InterPro" id="IPR055560">
    <property type="entry name" value="DUF7136"/>
</dbReference>
<evidence type="ECO:0000259" key="3">
    <source>
        <dbReference type="Pfam" id="PF23584"/>
    </source>
</evidence>
<evidence type="ECO:0000256" key="1">
    <source>
        <dbReference type="SAM" id="Phobius"/>
    </source>
</evidence>
<keyword evidence="1" id="KW-1133">Transmembrane helix</keyword>
<feature type="domain" description="DUF7136" evidence="3">
    <location>
        <begin position="27"/>
        <end position="76"/>
    </location>
</feature>
<dbReference type="EMBL" id="JAUEPN010000009">
    <property type="protein sequence ID" value="KAK3291530.1"/>
    <property type="molecule type" value="Genomic_DNA"/>
</dbReference>
<keyword evidence="1" id="KW-0812">Transmembrane</keyword>
<gene>
    <name evidence="4" type="ORF">B0H64DRAFT_446177</name>
</gene>
<dbReference type="Pfam" id="PF23584">
    <property type="entry name" value="DUF7136"/>
    <property type="match status" value="2"/>
</dbReference>
<feature type="chain" id="PRO_5042068765" description="DUF7136 domain-containing protein" evidence="2">
    <location>
        <begin position="27"/>
        <end position="252"/>
    </location>
</feature>
<dbReference type="Proteomes" id="UP001278766">
    <property type="component" value="Unassembled WGS sequence"/>
</dbReference>
<reference evidence="4" key="2">
    <citation type="submission" date="2023-06" db="EMBL/GenBank/DDBJ databases">
        <authorList>
            <consortium name="Lawrence Berkeley National Laboratory"/>
            <person name="Haridas S."/>
            <person name="Hensen N."/>
            <person name="Bonometti L."/>
            <person name="Westerberg I."/>
            <person name="Brannstrom I.O."/>
            <person name="Guillou S."/>
            <person name="Cros-Aarteil S."/>
            <person name="Calhoun S."/>
            <person name="Kuo A."/>
            <person name="Mondo S."/>
            <person name="Pangilinan J."/>
            <person name="Riley R."/>
            <person name="Labutti K."/>
            <person name="Andreopoulos B."/>
            <person name="Lipzen A."/>
            <person name="Chen C."/>
            <person name="Yanf M."/>
            <person name="Daum C."/>
            <person name="Ng V."/>
            <person name="Clum A."/>
            <person name="Steindorff A."/>
            <person name="Ohm R."/>
            <person name="Martin F."/>
            <person name="Silar P."/>
            <person name="Natvig D."/>
            <person name="Lalanne C."/>
            <person name="Gautier V."/>
            <person name="Ament-Velasquez S.L."/>
            <person name="Kruys A."/>
            <person name="Hutchinson M.I."/>
            <person name="Powell A.J."/>
            <person name="Barry K."/>
            <person name="Miller A.N."/>
            <person name="Grigoriev I.V."/>
            <person name="Debuchy R."/>
            <person name="Gladieux P."/>
            <person name="Thoren M.H."/>
            <person name="Johannesson H."/>
        </authorList>
    </citation>
    <scope>NUCLEOTIDE SEQUENCE</scope>
    <source>
        <strain evidence="4">CBS 168.71</strain>
    </source>
</reference>
<organism evidence="4 5">
    <name type="scientific">Chaetomium fimeti</name>
    <dbReference type="NCBI Taxonomy" id="1854472"/>
    <lineage>
        <taxon>Eukaryota</taxon>
        <taxon>Fungi</taxon>
        <taxon>Dikarya</taxon>
        <taxon>Ascomycota</taxon>
        <taxon>Pezizomycotina</taxon>
        <taxon>Sordariomycetes</taxon>
        <taxon>Sordariomycetidae</taxon>
        <taxon>Sordariales</taxon>
        <taxon>Chaetomiaceae</taxon>
        <taxon>Chaetomium</taxon>
    </lineage>
</organism>
<evidence type="ECO:0000256" key="2">
    <source>
        <dbReference type="SAM" id="SignalP"/>
    </source>
</evidence>
<feature type="domain" description="DUF7136" evidence="3">
    <location>
        <begin position="85"/>
        <end position="216"/>
    </location>
</feature>
<reference evidence="4" key="1">
    <citation type="journal article" date="2023" name="Mol. Phylogenet. Evol.">
        <title>Genome-scale phylogeny and comparative genomics of the fungal order Sordariales.</title>
        <authorList>
            <person name="Hensen N."/>
            <person name="Bonometti L."/>
            <person name="Westerberg I."/>
            <person name="Brannstrom I.O."/>
            <person name="Guillou S."/>
            <person name="Cros-Aarteil S."/>
            <person name="Calhoun S."/>
            <person name="Haridas S."/>
            <person name="Kuo A."/>
            <person name="Mondo S."/>
            <person name="Pangilinan J."/>
            <person name="Riley R."/>
            <person name="LaButti K."/>
            <person name="Andreopoulos B."/>
            <person name="Lipzen A."/>
            <person name="Chen C."/>
            <person name="Yan M."/>
            <person name="Daum C."/>
            <person name="Ng V."/>
            <person name="Clum A."/>
            <person name="Steindorff A."/>
            <person name="Ohm R.A."/>
            <person name="Martin F."/>
            <person name="Silar P."/>
            <person name="Natvig D.O."/>
            <person name="Lalanne C."/>
            <person name="Gautier V."/>
            <person name="Ament-Velasquez S.L."/>
            <person name="Kruys A."/>
            <person name="Hutchinson M.I."/>
            <person name="Powell A.J."/>
            <person name="Barry K."/>
            <person name="Miller A.N."/>
            <person name="Grigoriev I.V."/>
            <person name="Debuchy R."/>
            <person name="Gladieux P."/>
            <person name="Hiltunen Thoren M."/>
            <person name="Johannesson H."/>
        </authorList>
    </citation>
    <scope>NUCLEOTIDE SEQUENCE</scope>
    <source>
        <strain evidence="4">CBS 168.71</strain>
    </source>
</reference>
<evidence type="ECO:0000313" key="5">
    <source>
        <dbReference type="Proteomes" id="UP001278766"/>
    </source>
</evidence>
<dbReference type="RefSeq" id="XP_062655044.1">
    <property type="nucleotide sequence ID" value="XM_062806894.1"/>
</dbReference>